<reference evidence="1" key="1">
    <citation type="submission" date="2018-06" db="EMBL/GenBank/DDBJ databases">
        <authorList>
            <person name="Zhirakovskaya E."/>
        </authorList>
    </citation>
    <scope>NUCLEOTIDE SEQUENCE</scope>
</reference>
<name>A0A3B0YDJ1_9ZZZZ</name>
<gene>
    <name evidence="1" type="ORF">MNBD_GAMMA12-3241</name>
</gene>
<proteinExistence type="predicted"/>
<sequence length="170" mass="18521">MNKWVSIIGVSTTFLLPITGAYSNVTEASTMKKGITFCGGNHFTRASGTERSFTVYQLRNYSRKALQVSSIKVYDANGTIIRNFPSLAPFPGSFKALINARGASTLNTATFLPSNPVSPRPFTIQINWAYLDGKRGIPLLTNVIRHFKAVSNNASRASFSASSTCFVRAN</sequence>
<dbReference type="EMBL" id="UOFL01000170">
    <property type="protein sequence ID" value="VAW78955.1"/>
    <property type="molecule type" value="Genomic_DNA"/>
</dbReference>
<evidence type="ECO:0000313" key="1">
    <source>
        <dbReference type="EMBL" id="VAW78955.1"/>
    </source>
</evidence>
<organism evidence="1">
    <name type="scientific">hydrothermal vent metagenome</name>
    <dbReference type="NCBI Taxonomy" id="652676"/>
    <lineage>
        <taxon>unclassified sequences</taxon>
        <taxon>metagenomes</taxon>
        <taxon>ecological metagenomes</taxon>
    </lineage>
</organism>
<dbReference type="AlphaFoldDB" id="A0A3B0YDJ1"/>
<accession>A0A3B0YDJ1</accession>
<protein>
    <submittedName>
        <fullName evidence="1">Uncharacterized protein</fullName>
    </submittedName>
</protein>